<dbReference type="PANTHER" id="PTHR30158:SF23">
    <property type="entry name" value="MULTIDRUG RESISTANCE PROTEIN MEXA"/>
    <property type="match status" value="1"/>
</dbReference>
<keyword evidence="8" id="KW-1185">Reference proteome</keyword>
<dbReference type="RefSeq" id="WP_245834638.1">
    <property type="nucleotide sequence ID" value="NZ_FTMG01000002.1"/>
</dbReference>
<accession>A0ABR6PFS6</accession>
<sequence length="411" mass="44133">MRAPIIDQAKKLSVRFGLTFILAHISNISNQFFMKKKLLHGMIIPAIIFSSCTSGNQQAQNTATPEVPVSIVNQTDAVVYTEYPAKLEGQTDVEIRSQVNGILDKIFVEEGAYVEKGTSLFQIDARPYQEVYNNAQAELLAAKADVATSRIEVEKLTALVQNKVISSYQLKSAQAAYDAAAARERQALAKSGNAKITLGFATIKAPVSGYIGRLGKKTGSLVAPSDAQPLSYLSDNREVHAYFSVGEADFVAFKDGLKGNSISEKLKNASAVTMMLSGGTAYPQTGKLDMVDAAFDKSTGAITLRATFPNKQGLLRSGNSGRIKLGLKQSGVIAVPQAATFELQDKTFAFIVDKSNQTRQVALTISGSIGNIYYISGGLKTGDRLVLKGLESLKDGMPVKPEISNEKMASN</sequence>
<dbReference type="Pfam" id="PF25944">
    <property type="entry name" value="Beta-barrel_RND"/>
    <property type="match status" value="1"/>
</dbReference>
<name>A0ABR6PFS6_9SPHI</name>
<evidence type="ECO:0000256" key="2">
    <source>
        <dbReference type="ARBA" id="ARBA00009477"/>
    </source>
</evidence>
<dbReference type="Gene3D" id="2.40.420.20">
    <property type="match status" value="1"/>
</dbReference>
<dbReference type="Proteomes" id="UP000541583">
    <property type="component" value="Unassembled WGS sequence"/>
</dbReference>
<evidence type="ECO:0000259" key="4">
    <source>
        <dbReference type="Pfam" id="PF25917"/>
    </source>
</evidence>
<comment type="subcellular location">
    <subcellularLocation>
        <location evidence="1">Cell envelope</location>
    </subcellularLocation>
</comment>
<feature type="domain" description="Multidrug resistance protein MdtA-like C-terminal permuted SH3" evidence="6">
    <location>
        <begin position="332"/>
        <end position="391"/>
    </location>
</feature>
<dbReference type="InterPro" id="IPR058627">
    <property type="entry name" value="MdtA-like_C"/>
</dbReference>
<comment type="caution">
    <text evidence="7">The sequence shown here is derived from an EMBL/GenBank/DDBJ whole genome shotgun (WGS) entry which is preliminary data.</text>
</comment>
<dbReference type="Pfam" id="PF25967">
    <property type="entry name" value="RND-MFP_C"/>
    <property type="match status" value="1"/>
</dbReference>
<evidence type="ECO:0000259" key="5">
    <source>
        <dbReference type="Pfam" id="PF25944"/>
    </source>
</evidence>
<dbReference type="Gene3D" id="1.10.287.470">
    <property type="entry name" value="Helix hairpin bin"/>
    <property type="match status" value="1"/>
</dbReference>
<dbReference type="InterPro" id="IPR058625">
    <property type="entry name" value="MdtA-like_BSH"/>
</dbReference>
<dbReference type="SUPFAM" id="SSF111369">
    <property type="entry name" value="HlyD-like secretion proteins"/>
    <property type="match status" value="1"/>
</dbReference>
<evidence type="ECO:0000256" key="3">
    <source>
        <dbReference type="SAM" id="Phobius"/>
    </source>
</evidence>
<evidence type="ECO:0000256" key="1">
    <source>
        <dbReference type="ARBA" id="ARBA00004196"/>
    </source>
</evidence>
<organism evidence="7 8">
    <name type="scientific">Mucilaginibacter lappiensis</name>
    <dbReference type="NCBI Taxonomy" id="354630"/>
    <lineage>
        <taxon>Bacteria</taxon>
        <taxon>Pseudomonadati</taxon>
        <taxon>Bacteroidota</taxon>
        <taxon>Sphingobacteriia</taxon>
        <taxon>Sphingobacteriales</taxon>
        <taxon>Sphingobacteriaceae</taxon>
        <taxon>Mucilaginibacter</taxon>
    </lineage>
</organism>
<evidence type="ECO:0000259" key="6">
    <source>
        <dbReference type="Pfam" id="PF25967"/>
    </source>
</evidence>
<proteinExistence type="inferred from homology"/>
<protein>
    <submittedName>
        <fullName evidence="7">Membrane fusion protein (Multidrug efflux system)</fullName>
    </submittedName>
</protein>
<feature type="domain" description="Multidrug resistance protein MdtA-like barrel-sandwich hybrid" evidence="4">
    <location>
        <begin position="93"/>
        <end position="229"/>
    </location>
</feature>
<gene>
    <name evidence="7" type="ORF">HDF23_001344</name>
</gene>
<dbReference type="Pfam" id="PF25917">
    <property type="entry name" value="BSH_RND"/>
    <property type="match status" value="1"/>
</dbReference>
<evidence type="ECO:0000313" key="8">
    <source>
        <dbReference type="Proteomes" id="UP000541583"/>
    </source>
</evidence>
<keyword evidence="3" id="KW-0812">Transmembrane</keyword>
<evidence type="ECO:0000313" key="7">
    <source>
        <dbReference type="EMBL" id="MBB6108609.1"/>
    </source>
</evidence>
<dbReference type="PANTHER" id="PTHR30158">
    <property type="entry name" value="ACRA/E-RELATED COMPONENT OF DRUG EFFLUX TRANSPORTER"/>
    <property type="match status" value="1"/>
</dbReference>
<dbReference type="InterPro" id="IPR006143">
    <property type="entry name" value="RND_pump_MFP"/>
</dbReference>
<dbReference type="InterPro" id="IPR058626">
    <property type="entry name" value="MdtA-like_b-barrel"/>
</dbReference>
<dbReference type="Gene3D" id="2.40.50.100">
    <property type="match status" value="1"/>
</dbReference>
<dbReference type="EMBL" id="JACHCB010000002">
    <property type="protein sequence ID" value="MBB6108609.1"/>
    <property type="molecule type" value="Genomic_DNA"/>
</dbReference>
<comment type="similarity">
    <text evidence="2">Belongs to the membrane fusion protein (MFP) (TC 8.A.1) family.</text>
</comment>
<feature type="domain" description="Multidrug resistance protein MdtA-like beta-barrel" evidence="5">
    <location>
        <begin position="243"/>
        <end position="324"/>
    </location>
</feature>
<feature type="transmembrane region" description="Helical" evidence="3">
    <location>
        <begin position="12"/>
        <end position="33"/>
    </location>
</feature>
<reference evidence="7 8" key="1">
    <citation type="submission" date="2020-08" db="EMBL/GenBank/DDBJ databases">
        <title>Genomic Encyclopedia of Type Strains, Phase IV (KMG-V): Genome sequencing to study the core and pangenomes of soil and plant-associated prokaryotes.</title>
        <authorList>
            <person name="Whitman W."/>
        </authorList>
    </citation>
    <scope>NUCLEOTIDE SEQUENCE [LARGE SCALE GENOMIC DNA]</scope>
    <source>
        <strain evidence="7 8">ANJLi2</strain>
    </source>
</reference>
<dbReference type="Gene3D" id="2.40.30.170">
    <property type="match status" value="1"/>
</dbReference>
<keyword evidence="3" id="KW-1133">Transmembrane helix</keyword>
<keyword evidence="3" id="KW-0472">Membrane</keyword>
<dbReference type="NCBIfam" id="TIGR01730">
    <property type="entry name" value="RND_mfp"/>
    <property type="match status" value="1"/>
</dbReference>